<reference evidence="10 11" key="1">
    <citation type="submission" date="2016-10" db="EMBL/GenBank/DDBJ databases">
        <title>Updated version of Genome Assembly of Janthinobacterium lividum ERGS5:01.</title>
        <authorList>
            <person name="Kumar R."/>
            <person name="Acharya V."/>
            <person name="Singh D."/>
        </authorList>
    </citation>
    <scope>NUCLEOTIDE SEQUENCE [LARGE SCALE GENOMIC DNA]</scope>
    <source>
        <strain evidence="10 11">ERGS5:01</strain>
    </source>
</reference>
<evidence type="ECO:0000256" key="5">
    <source>
        <dbReference type="ARBA" id="ARBA00023163"/>
    </source>
</evidence>
<dbReference type="SUPFAM" id="SSF52172">
    <property type="entry name" value="CheY-like"/>
    <property type="match status" value="1"/>
</dbReference>
<dbReference type="GO" id="GO:0000156">
    <property type="term" value="F:phosphorelay response regulator activity"/>
    <property type="evidence" value="ECO:0007669"/>
    <property type="project" value="TreeGrafter"/>
</dbReference>
<organism evidence="10 11">
    <name type="scientific">Janthinobacterium lividum</name>
    <dbReference type="NCBI Taxonomy" id="29581"/>
    <lineage>
        <taxon>Bacteria</taxon>
        <taxon>Pseudomonadati</taxon>
        <taxon>Pseudomonadota</taxon>
        <taxon>Betaproteobacteria</taxon>
        <taxon>Burkholderiales</taxon>
        <taxon>Oxalobacteraceae</taxon>
        <taxon>Janthinobacterium</taxon>
    </lineage>
</organism>
<dbReference type="Pfam" id="PF00072">
    <property type="entry name" value="Response_reg"/>
    <property type="match status" value="1"/>
</dbReference>
<dbReference type="Proteomes" id="UP000092634">
    <property type="component" value="Unassembled WGS sequence"/>
</dbReference>
<dbReference type="GO" id="GO:0032993">
    <property type="term" value="C:protein-DNA complex"/>
    <property type="evidence" value="ECO:0007669"/>
    <property type="project" value="TreeGrafter"/>
</dbReference>
<keyword evidence="3" id="KW-0805">Transcription regulation</keyword>
<dbReference type="SMART" id="SM00862">
    <property type="entry name" value="Trans_reg_C"/>
    <property type="match status" value="1"/>
</dbReference>
<dbReference type="GO" id="GO:0006355">
    <property type="term" value="P:regulation of DNA-templated transcription"/>
    <property type="evidence" value="ECO:0007669"/>
    <property type="project" value="InterPro"/>
</dbReference>
<feature type="DNA-binding region" description="OmpR/PhoB-type" evidence="7">
    <location>
        <begin position="124"/>
        <end position="222"/>
    </location>
</feature>
<dbReference type="InterPro" id="IPR001867">
    <property type="entry name" value="OmpR/PhoB-type_DNA-bd"/>
</dbReference>
<keyword evidence="4 7" id="KW-0238">DNA-binding</keyword>
<dbReference type="FunFam" id="3.40.50.2300:FF:000001">
    <property type="entry name" value="DNA-binding response regulator PhoB"/>
    <property type="match status" value="1"/>
</dbReference>
<evidence type="ECO:0000313" key="11">
    <source>
        <dbReference type="Proteomes" id="UP000092634"/>
    </source>
</evidence>
<feature type="domain" description="OmpR/PhoB-type" evidence="9">
    <location>
        <begin position="124"/>
        <end position="222"/>
    </location>
</feature>
<evidence type="ECO:0000256" key="1">
    <source>
        <dbReference type="ARBA" id="ARBA00022553"/>
    </source>
</evidence>
<feature type="modified residue" description="4-aspartylphosphate" evidence="6">
    <location>
        <position position="51"/>
    </location>
</feature>
<dbReference type="PROSITE" id="PS50110">
    <property type="entry name" value="RESPONSE_REGULATORY"/>
    <property type="match status" value="1"/>
</dbReference>
<evidence type="ECO:0000256" key="2">
    <source>
        <dbReference type="ARBA" id="ARBA00023012"/>
    </source>
</evidence>
<dbReference type="InterPro" id="IPR016032">
    <property type="entry name" value="Sig_transdc_resp-reg_C-effctor"/>
</dbReference>
<evidence type="ECO:0000256" key="6">
    <source>
        <dbReference type="PROSITE-ProRule" id="PRU00169"/>
    </source>
</evidence>
<feature type="domain" description="Response regulatory" evidence="8">
    <location>
        <begin position="2"/>
        <end position="116"/>
    </location>
</feature>
<keyword evidence="2" id="KW-0902">Two-component regulatory system</keyword>
<dbReference type="InterPro" id="IPR011006">
    <property type="entry name" value="CheY-like_superfamily"/>
</dbReference>
<accession>A0A1E8PT21</accession>
<dbReference type="InterPro" id="IPR001789">
    <property type="entry name" value="Sig_transdc_resp-reg_receiver"/>
</dbReference>
<dbReference type="SUPFAM" id="SSF46894">
    <property type="entry name" value="C-terminal effector domain of the bipartite response regulators"/>
    <property type="match status" value="1"/>
</dbReference>
<keyword evidence="5" id="KW-0804">Transcription</keyword>
<name>A0A1E8PT21_9BURK</name>
<evidence type="ECO:0000256" key="3">
    <source>
        <dbReference type="ARBA" id="ARBA00023015"/>
    </source>
</evidence>
<evidence type="ECO:0000259" key="9">
    <source>
        <dbReference type="PROSITE" id="PS51755"/>
    </source>
</evidence>
<dbReference type="PROSITE" id="PS51755">
    <property type="entry name" value="OMPR_PHOB"/>
    <property type="match status" value="1"/>
</dbReference>
<comment type="caution">
    <text evidence="10">The sequence shown here is derived from an EMBL/GenBank/DDBJ whole genome shotgun (WGS) entry which is preliminary data.</text>
</comment>
<sequence length="226" mass="25028">MRILLVEDDRKAARLLARGLQEEGFVVDVVHSAEQGEDESYAVDYDVIVLDWMLPGKQGIDFCRDLRARAIQTPVLMLTARDATADRVAGLNTGADDYLTKPFEFEELLARIRALLRRSDISRPLVLALADLTLDPVSHQATRAGVPLVLTPKEYAILLILLRQAGEVVSRARLAEQIWQADLIGIDNLIDVHVRNLRGKVDAPGLPPLIHTVRGRGFRLAENNGG</sequence>
<evidence type="ECO:0000313" key="10">
    <source>
        <dbReference type="EMBL" id="OFJ49482.1"/>
    </source>
</evidence>
<proteinExistence type="predicted"/>
<keyword evidence="1 6" id="KW-0597">Phosphoprotein</keyword>
<evidence type="ECO:0000259" key="8">
    <source>
        <dbReference type="PROSITE" id="PS50110"/>
    </source>
</evidence>
<dbReference type="AlphaFoldDB" id="A0A1E8PT21"/>
<dbReference type="InterPro" id="IPR036388">
    <property type="entry name" value="WH-like_DNA-bd_sf"/>
</dbReference>
<dbReference type="PANTHER" id="PTHR48111:SF22">
    <property type="entry name" value="REGULATOR OF RPOS"/>
    <property type="match status" value="1"/>
</dbReference>
<dbReference type="Pfam" id="PF00486">
    <property type="entry name" value="Trans_reg_C"/>
    <property type="match status" value="1"/>
</dbReference>
<protein>
    <submittedName>
        <fullName evidence="10">DNA-binding response regulator</fullName>
    </submittedName>
</protein>
<dbReference type="PANTHER" id="PTHR48111">
    <property type="entry name" value="REGULATOR OF RPOS"/>
    <property type="match status" value="1"/>
</dbReference>
<dbReference type="EMBL" id="MAQB02000001">
    <property type="protein sequence ID" value="OFJ49482.1"/>
    <property type="molecule type" value="Genomic_DNA"/>
</dbReference>
<gene>
    <name evidence="10" type="ORF">BA896_011940</name>
</gene>
<dbReference type="CDD" id="cd00383">
    <property type="entry name" value="trans_reg_C"/>
    <property type="match status" value="1"/>
</dbReference>
<dbReference type="Gene3D" id="6.10.250.690">
    <property type="match status" value="1"/>
</dbReference>
<dbReference type="GO" id="GO:0000976">
    <property type="term" value="F:transcription cis-regulatory region binding"/>
    <property type="evidence" value="ECO:0007669"/>
    <property type="project" value="TreeGrafter"/>
</dbReference>
<dbReference type="Gene3D" id="1.10.10.10">
    <property type="entry name" value="Winged helix-like DNA-binding domain superfamily/Winged helix DNA-binding domain"/>
    <property type="match status" value="1"/>
</dbReference>
<dbReference type="SMART" id="SM00448">
    <property type="entry name" value="REC"/>
    <property type="match status" value="1"/>
</dbReference>
<evidence type="ECO:0000256" key="7">
    <source>
        <dbReference type="PROSITE-ProRule" id="PRU01091"/>
    </source>
</evidence>
<dbReference type="Gene3D" id="3.40.50.2300">
    <property type="match status" value="1"/>
</dbReference>
<dbReference type="InterPro" id="IPR039420">
    <property type="entry name" value="WalR-like"/>
</dbReference>
<dbReference type="GO" id="GO:0005829">
    <property type="term" value="C:cytosol"/>
    <property type="evidence" value="ECO:0007669"/>
    <property type="project" value="TreeGrafter"/>
</dbReference>
<evidence type="ECO:0000256" key="4">
    <source>
        <dbReference type="ARBA" id="ARBA00023125"/>
    </source>
</evidence>